<evidence type="ECO:0008006" key="3">
    <source>
        <dbReference type="Google" id="ProtNLM"/>
    </source>
</evidence>
<organism evidence="1 2">
    <name type="scientific">Francisella philomiragia</name>
    <dbReference type="NCBI Taxonomy" id="28110"/>
    <lineage>
        <taxon>Bacteria</taxon>
        <taxon>Pseudomonadati</taxon>
        <taxon>Pseudomonadota</taxon>
        <taxon>Gammaproteobacteria</taxon>
        <taxon>Thiotrichales</taxon>
        <taxon>Francisellaceae</taxon>
        <taxon>Francisella</taxon>
    </lineage>
</organism>
<accession>A0ABS1GCK9</accession>
<reference evidence="1 2" key="1">
    <citation type="submission" date="2020-08" db="EMBL/GenBank/DDBJ databases">
        <title>Comparative genomics of Francisella species.</title>
        <authorList>
            <person name="Sahl J."/>
            <person name="Sjodin A."/>
            <person name="Wagner D."/>
            <person name="Forsman M."/>
        </authorList>
    </citation>
    <scope>NUCLEOTIDE SEQUENCE [LARGE SCALE GENOMIC DNA]</scope>
    <source>
        <strain evidence="1 2">F1093</strain>
    </source>
</reference>
<comment type="caution">
    <text evidence="1">The sequence shown here is derived from an EMBL/GenBank/DDBJ whole genome shotgun (WGS) entry which is preliminary data.</text>
</comment>
<gene>
    <name evidence="1" type="ORF">IBE52_05740</name>
</gene>
<sequence length="124" mass="15059">MDENQFSEDRKFHSRQICTILKISMRYLYSLIEYSNLTVRKKKRQYIFTVQDLSDLQWWLNRKKKLKNKPKVKNKKLSPNKSLFFDFRDFASMKFSECKRVDSSDLCIYDEELKRLVKIGNRAS</sequence>
<evidence type="ECO:0000313" key="2">
    <source>
        <dbReference type="Proteomes" id="UP000760407"/>
    </source>
</evidence>
<name>A0ABS1GCK9_9GAMM</name>
<evidence type="ECO:0000313" key="1">
    <source>
        <dbReference type="EMBL" id="MBK2302408.1"/>
    </source>
</evidence>
<proteinExistence type="predicted"/>
<keyword evidence="2" id="KW-1185">Reference proteome</keyword>
<dbReference type="EMBL" id="JACTSG010000004">
    <property type="protein sequence ID" value="MBK2302408.1"/>
    <property type="molecule type" value="Genomic_DNA"/>
</dbReference>
<protein>
    <recommendedName>
        <fullName evidence="3">Helix-turn-helix domain protein</fullName>
    </recommendedName>
</protein>
<dbReference type="Proteomes" id="UP000760407">
    <property type="component" value="Unassembled WGS sequence"/>
</dbReference>